<dbReference type="InterPro" id="IPR036034">
    <property type="entry name" value="PDZ_sf"/>
</dbReference>
<dbReference type="EMBL" id="PJKA01000010">
    <property type="protein sequence ID" value="PNC18356.1"/>
    <property type="molecule type" value="Genomic_DNA"/>
</dbReference>
<reference evidence="2 3" key="1">
    <citation type="journal article" date="2017" name="BMC Genomics">
        <title>Genome sequencing of 39 Akkermansia muciniphila isolates reveals its population structure, genomic and functional diverisity, and global distribution in mammalian gut microbiotas.</title>
        <authorList>
            <person name="Guo X."/>
            <person name="Li S."/>
            <person name="Zhang J."/>
            <person name="Wu F."/>
            <person name="Li X."/>
            <person name="Wu D."/>
            <person name="Zhang M."/>
            <person name="Ou Z."/>
            <person name="Jie Z."/>
            <person name="Yan Q."/>
            <person name="Li P."/>
            <person name="Yi J."/>
            <person name="Peng Y."/>
        </authorList>
    </citation>
    <scope>NUCLEOTIDE SEQUENCE [LARGE SCALE GENOMIC DNA]</scope>
    <source>
        <strain evidence="2 3">GP24</strain>
    </source>
</reference>
<feature type="domain" description="PDZ" evidence="1">
    <location>
        <begin position="164"/>
        <end position="245"/>
    </location>
</feature>
<protein>
    <recommendedName>
        <fullName evidence="1">PDZ domain-containing protein</fullName>
    </recommendedName>
</protein>
<dbReference type="SUPFAM" id="SSF50494">
    <property type="entry name" value="Trypsin-like serine proteases"/>
    <property type="match status" value="1"/>
</dbReference>
<dbReference type="SMART" id="SM00228">
    <property type="entry name" value="PDZ"/>
    <property type="match status" value="1"/>
</dbReference>
<accession>A0A2N8HEF7</accession>
<dbReference type="InterPro" id="IPR001478">
    <property type="entry name" value="PDZ"/>
</dbReference>
<dbReference type="PROSITE" id="PS51257">
    <property type="entry name" value="PROKAR_LIPOPROTEIN"/>
    <property type="match status" value="1"/>
</dbReference>
<dbReference type="SUPFAM" id="SSF50156">
    <property type="entry name" value="PDZ domain-like"/>
    <property type="match status" value="1"/>
</dbReference>
<dbReference type="OrthoDB" id="188130at2"/>
<name>A0A2N8HEF7_9BACT</name>
<evidence type="ECO:0000259" key="1">
    <source>
        <dbReference type="PROSITE" id="PS50106"/>
    </source>
</evidence>
<comment type="caution">
    <text evidence="2">The sequence shown here is derived from an EMBL/GenBank/DDBJ whole genome shotgun (WGS) entry which is preliminary data.</text>
</comment>
<dbReference type="PROSITE" id="PS50106">
    <property type="entry name" value="PDZ"/>
    <property type="match status" value="1"/>
</dbReference>
<evidence type="ECO:0000313" key="2">
    <source>
        <dbReference type="EMBL" id="PNC18356.1"/>
    </source>
</evidence>
<dbReference type="RefSeq" id="WP_102713904.1">
    <property type="nucleotide sequence ID" value="NZ_CABMLK010000001.1"/>
</dbReference>
<dbReference type="Pfam" id="PF13180">
    <property type="entry name" value="PDZ_2"/>
    <property type="match status" value="1"/>
</dbReference>
<dbReference type="InterPro" id="IPR009003">
    <property type="entry name" value="Peptidase_S1_PA"/>
</dbReference>
<evidence type="ECO:0000313" key="3">
    <source>
        <dbReference type="Proteomes" id="UP000236000"/>
    </source>
</evidence>
<proteinExistence type="predicted"/>
<dbReference type="AlphaFoldDB" id="A0A2N8HEF7"/>
<dbReference type="Proteomes" id="UP000236000">
    <property type="component" value="Unassembled WGS sequence"/>
</dbReference>
<dbReference type="Gene3D" id="2.30.42.10">
    <property type="match status" value="1"/>
</dbReference>
<gene>
    <name evidence="2" type="ORF">CXU22_06950</name>
</gene>
<sequence length="390" mass="42715">MMMKYLWAALAASAACGQEITSPLPPEQMIAPEDRAVLDNQAREIFREWDQVAGPVGRSVVALVAGNTQVALGTVVGKGKVLTKLSDLQKERRPVMLVDFSGRVYDAKVLFALPEHDLLMMDVPGLPAPPIDLDSYVQAREGDVIAAVSPTGHVSDFGVVSVAQRSLRADDQPYLGIVSDPRWDGEGVMIGGVEAGSGAHRSGLQAGDLLMKLNGKPVDGMYSIRAAMVGVRPGETVPVEVRRQNQVIEGKLLTGPRPKVMKFPQKRLDMMNSMGNRMSLKRDEFPLVIQSDMTLFPERAGCPVIDVNGKFVGLALSRAGRTETYILPSWICRELVEGVLPQVQQYQAGRGENIPEAQPVDDTYDARRLEENRRKVEDKMSRQGLVPKVY</sequence>
<organism evidence="2 3">
    <name type="scientific">Akkermansia muciniphila</name>
    <dbReference type="NCBI Taxonomy" id="239935"/>
    <lineage>
        <taxon>Bacteria</taxon>
        <taxon>Pseudomonadati</taxon>
        <taxon>Verrucomicrobiota</taxon>
        <taxon>Verrucomicrobiia</taxon>
        <taxon>Verrucomicrobiales</taxon>
        <taxon>Akkermansiaceae</taxon>
        <taxon>Akkermansia</taxon>
    </lineage>
</organism>